<keyword evidence="1" id="KW-0175">Coiled coil</keyword>
<feature type="domain" description="Mmc1 C-terminal" evidence="2">
    <location>
        <begin position="262"/>
        <end position="436"/>
    </location>
</feature>
<dbReference type="PANTHER" id="PTHR38644">
    <property type="entry name" value="EXPRESSED PROTEIN"/>
    <property type="match status" value="1"/>
</dbReference>
<dbReference type="InterPro" id="IPR056196">
    <property type="entry name" value="Mmc1_C"/>
</dbReference>
<dbReference type="AlphaFoldDB" id="U4KV23"/>
<dbReference type="eggNOG" id="ENOG502RY8K">
    <property type="taxonomic scope" value="Eukaryota"/>
</dbReference>
<protein>
    <recommendedName>
        <fullName evidence="2">Mmc1 C-terminal domain-containing protein</fullName>
    </recommendedName>
</protein>
<organism evidence="3 4">
    <name type="scientific">Pyronema omphalodes (strain CBS 100304)</name>
    <name type="common">Pyronema confluens</name>
    <dbReference type="NCBI Taxonomy" id="1076935"/>
    <lineage>
        <taxon>Eukaryota</taxon>
        <taxon>Fungi</taxon>
        <taxon>Dikarya</taxon>
        <taxon>Ascomycota</taxon>
        <taxon>Pezizomycotina</taxon>
        <taxon>Pezizomycetes</taxon>
        <taxon>Pezizales</taxon>
        <taxon>Pyronemataceae</taxon>
        <taxon>Pyronema</taxon>
    </lineage>
</organism>
<evidence type="ECO:0000256" key="1">
    <source>
        <dbReference type="SAM" id="Coils"/>
    </source>
</evidence>
<keyword evidence="4" id="KW-1185">Reference proteome</keyword>
<evidence type="ECO:0000313" key="4">
    <source>
        <dbReference type="Proteomes" id="UP000018144"/>
    </source>
</evidence>
<name>U4KV23_PYROM</name>
<evidence type="ECO:0000313" key="3">
    <source>
        <dbReference type="EMBL" id="CCX05313.1"/>
    </source>
</evidence>
<sequence>MFPPLFLRRTLAALSAVEHGIPESRIELALRGIEQKDAPVRIAVVGEEILPVLLGGDEGWTAEIKDWVHQYSKPGRGVLLRWGATHKATTPTGSPLTILIAPIELLKTNNMELVVMSRISRDPLVPVFNASEIKGARVIEYPVHKTLVYGGSGAEGVARVMETVTPTEDKPEQILRLVSLPGEPVKKECFHIIDVEAGKGIEAVKSWLVAGTTTEGSIKPVVKTLLHDILSAANKEISVSTPAAGNTGATRIEGGDSPDSLAAAISTWSHTAHLELKSSVAESQEWRKLDWWKLLWRVDDVGHISRHAVTTSFLRHSEADSTFLAGRLYGAGYRDRSSLEPELELERPYYIAEQRNHIVTALIPGLQAAAQKYLLSSLSTSGLSAVFSTLLYLSDIPLYSAMTVAAVGTVGSARWLQSRWMKERRGFQENMREKGREAIVESERWAWNRLKEGIATETEEVDAEREKRLRLREELEEGIKKL</sequence>
<dbReference type="PANTHER" id="PTHR38644:SF1">
    <property type="entry name" value="EXPRESSED PROTEIN"/>
    <property type="match status" value="1"/>
</dbReference>
<evidence type="ECO:0000259" key="2">
    <source>
        <dbReference type="Pfam" id="PF23868"/>
    </source>
</evidence>
<dbReference type="Pfam" id="PF23867">
    <property type="entry name" value="Mmc1_N"/>
    <property type="match status" value="1"/>
</dbReference>
<accession>U4KV23</accession>
<dbReference type="OrthoDB" id="5319015at2759"/>
<dbReference type="STRING" id="1076935.U4KV23"/>
<reference evidence="3 4" key="1">
    <citation type="journal article" date="2013" name="PLoS Genet.">
        <title>The genome and development-dependent transcriptomes of Pyronema confluens: a window into fungal evolution.</title>
        <authorList>
            <person name="Traeger S."/>
            <person name="Altegoer F."/>
            <person name="Freitag M."/>
            <person name="Gabaldon T."/>
            <person name="Kempken F."/>
            <person name="Kumar A."/>
            <person name="Marcet-Houben M."/>
            <person name="Poggeler S."/>
            <person name="Stajich J.E."/>
            <person name="Nowrousian M."/>
        </authorList>
    </citation>
    <scope>NUCLEOTIDE SEQUENCE [LARGE SCALE GENOMIC DNA]</scope>
    <source>
        <strain evidence="4">CBS 100304</strain>
        <tissue evidence="3">Vegetative mycelium</tissue>
    </source>
</reference>
<proteinExistence type="predicted"/>
<dbReference type="OMA" id="WAERAHT"/>
<dbReference type="Pfam" id="PF23868">
    <property type="entry name" value="Mmc1_C"/>
    <property type="match status" value="1"/>
</dbReference>
<dbReference type="EMBL" id="HF935245">
    <property type="protein sequence ID" value="CCX05313.1"/>
    <property type="molecule type" value="Genomic_DNA"/>
</dbReference>
<dbReference type="Proteomes" id="UP000018144">
    <property type="component" value="Unassembled WGS sequence"/>
</dbReference>
<feature type="coiled-coil region" evidence="1">
    <location>
        <begin position="454"/>
        <end position="481"/>
    </location>
</feature>
<gene>
    <name evidence="3" type="ORF">PCON_04900</name>
</gene>